<comment type="caution">
    <text evidence="2">The sequence shown here is derived from an EMBL/GenBank/DDBJ whole genome shotgun (WGS) entry which is preliminary data.</text>
</comment>
<evidence type="ECO:0000313" key="2">
    <source>
        <dbReference type="EMBL" id="PQK14051.1"/>
    </source>
</evidence>
<accession>A0A2S7YCZ3</accession>
<reference evidence="2 3" key="1">
    <citation type="submission" date="2016-07" db="EMBL/GenBank/DDBJ databases">
        <title>Comparative genomics of the entomopathogenic fungus Beauveria bassiana.</title>
        <authorList>
            <person name="Valero Jimenez C.A."/>
            <person name="Zwaan B.J."/>
            <person name="Van Kan J.A."/>
            <person name="Takken W."/>
            <person name="Debets A.J."/>
            <person name="Schoustra S.E."/>
            <person name="Koenraadt C.J."/>
        </authorList>
    </citation>
    <scope>NUCLEOTIDE SEQUENCE [LARGE SCALE GENOMIC DNA]</scope>
    <source>
        <strain evidence="2 3">ARSEF 8028</strain>
    </source>
</reference>
<feature type="compositionally biased region" description="Low complexity" evidence="1">
    <location>
        <begin position="125"/>
        <end position="141"/>
    </location>
</feature>
<dbReference type="EMBL" id="JRHA01000004">
    <property type="protein sequence ID" value="PQK14051.1"/>
    <property type="molecule type" value="Genomic_DNA"/>
</dbReference>
<feature type="region of interest" description="Disordered" evidence="1">
    <location>
        <begin position="122"/>
        <end position="163"/>
    </location>
</feature>
<name>A0A2S7YCZ3_BEABA</name>
<organism evidence="2 3">
    <name type="scientific">Beauveria bassiana</name>
    <name type="common">White muscardine disease fungus</name>
    <name type="synonym">Tritirachium shiotae</name>
    <dbReference type="NCBI Taxonomy" id="176275"/>
    <lineage>
        <taxon>Eukaryota</taxon>
        <taxon>Fungi</taxon>
        <taxon>Dikarya</taxon>
        <taxon>Ascomycota</taxon>
        <taxon>Pezizomycotina</taxon>
        <taxon>Sordariomycetes</taxon>
        <taxon>Hypocreomycetidae</taxon>
        <taxon>Hypocreales</taxon>
        <taxon>Cordycipitaceae</taxon>
        <taxon>Beauveria</taxon>
    </lineage>
</organism>
<proteinExistence type="predicted"/>
<feature type="compositionally biased region" description="Low complexity" evidence="1">
    <location>
        <begin position="151"/>
        <end position="163"/>
    </location>
</feature>
<dbReference type="AlphaFoldDB" id="A0A2S7YCZ3"/>
<gene>
    <name evidence="2" type="ORF">BB8028_0004g09820</name>
</gene>
<sequence>MLIFSNRRLSMTGLTLGRWSNPSCIKRTACKQGLKGHLGESTCDLQTLTESKFVRGGLAFKYKNSICTFQLRLEFCSHHQYPVFSPSFFSSPSHSLLSSYRTPHTFFFFFFFFKKNIQPNQPKCASLSPSSLPSSASSLPPRLSPSPAPPSLSSSAATTSSVS</sequence>
<protein>
    <submittedName>
        <fullName evidence="2">Uncharacterized protein</fullName>
    </submittedName>
</protein>
<dbReference type="Proteomes" id="UP000237441">
    <property type="component" value="Unassembled WGS sequence"/>
</dbReference>
<evidence type="ECO:0000313" key="3">
    <source>
        <dbReference type="Proteomes" id="UP000237441"/>
    </source>
</evidence>
<evidence type="ECO:0000256" key="1">
    <source>
        <dbReference type="SAM" id="MobiDB-lite"/>
    </source>
</evidence>